<dbReference type="Proteomes" id="UP000244929">
    <property type="component" value="Chromosome"/>
</dbReference>
<sequence length="153" mass="18146">MASTFWYLEDGRGFARRWSGMFYMLKLINNEIKLINGAEDFSQYLDHYIWDEEADEYNGYGGFIRASTSEDIMPEIDLREFTETNRNYFWKGAQNALRKLIIANDEKYEGIIFLMKNLLDMHKRIKRGENPQLLNHLKNIEPYSGEKKGPGWE</sequence>
<dbReference type="KEGG" id="falb:HYN59_13415"/>
<evidence type="ECO:0000313" key="2">
    <source>
        <dbReference type="Proteomes" id="UP000244929"/>
    </source>
</evidence>
<organism evidence="1 2">
    <name type="scientific">Flavobacterium album</name>
    <dbReference type="NCBI Taxonomy" id="2175091"/>
    <lineage>
        <taxon>Bacteria</taxon>
        <taxon>Pseudomonadati</taxon>
        <taxon>Bacteroidota</taxon>
        <taxon>Flavobacteriia</taxon>
        <taxon>Flavobacteriales</taxon>
        <taxon>Flavobacteriaceae</taxon>
        <taxon>Flavobacterium</taxon>
    </lineage>
</organism>
<protein>
    <submittedName>
        <fullName evidence="1">Uncharacterized protein</fullName>
    </submittedName>
</protein>
<keyword evidence="2" id="KW-1185">Reference proteome</keyword>
<dbReference type="RefSeq" id="WP_108778750.1">
    <property type="nucleotide sequence ID" value="NZ_CP029186.1"/>
</dbReference>
<evidence type="ECO:0000313" key="1">
    <source>
        <dbReference type="EMBL" id="AWH86048.1"/>
    </source>
</evidence>
<proteinExistence type="predicted"/>
<gene>
    <name evidence="1" type="ORF">HYN59_13415</name>
</gene>
<reference evidence="1 2" key="1">
    <citation type="submission" date="2018-04" db="EMBL/GenBank/DDBJ databases">
        <title>Genome sequencing of Flavobacterium sp. HYN0059.</title>
        <authorList>
            <person name="Yi H."/>
            <person name="Baek C."/>
        </authorList>
    </citation>
    <scope>NUCLEOTIDE SEQUENCE [LARGE SCALE GENOMIC DNA]</scope>
    <source>
        <strain evidence="1 2">HYN0059</strain>
    </source>
</reference>
<dbReference type="OrthoDB" id="1376827at2"/>
<dbReference type="EMBL" id="CP029186">
    <property type="protein sequence ID" value="AWH86048.1"/>
    <property type="molecule type" value="Genomic_DNA"/>
</dbReference>
<name>A0A2S1R057_9FLAO</name>
<dbReference type="AlphaFoldDB" id="A0A2S1R057"/>
<accession>A0A2S1R057</accession>